<evidence type="ECO:0000256" key="2">
    <source>
        <dbReference type="ARBA" id="ARBA00023125"/>
    </source>
</evidence>
<dbReference type="GO" id="GO:0003700">
    <property type="term" value="F:DNA-binding transcription factor activity"/>
    <property type="evidence" value="ECO:0007669"/>
    <property type="project" value="InterPro"/>
</dbReference>
<dbReference type="EMBL" id="VUKA01000003">
    <property type="protein sequence ID" value="KAA2213572.1"/>
    <property type="molecule type" value="Genomic_DNA"/>
</dbReference>
<reference evidence="5 6" key="1">
    <citation type="journal article" date="2015" name="Int. J. Syst. Evol. Microbiol.">
        <title>Roseomonas oryzae sp. nov., isolated from paddy rhizosphere soil.</title>
        <authorList>
            <person name="Ramaprasad E.V."/>
            <person name="Sasikala Ch."/>
            <person name="Ramana Ch.V."/>
        </authorList>
    </citation>
    <scope>NUCLEOTIDE SEQUENCE [LARGE SCALE GENOMIC DNA]</scope>
    <source>
        <strain evidence="5 6">KCTC 42542</strain>
    </source>
</reference>
<dbReference type="InterPro" id="IPR036388">
    <property type="entry name" value="WH-like_DNA-bd_sf"/>
</dbReference>
<keyword evidence="6" id="KW-1185">Reference proteome</keyword>
<dbReference type="SMART" id="SM00345">
    <property type="entry name" value="HTH_GNTR"/>
    <property type="match status" value="1"/>
</dbReference>
<dbReference type="InterPro" id="IPR000524">
    <property type="entry name" value="Tscrpt_reg_HTH_GntR"/>
</dbReference>
<dbReference type="Gene3D" id="1.10.10.10">
    <property type="entry name" value="Winged helix-like DNA-binding domain superfamily/Winged helix DNA-binding domain"/>
    <property type="match status" value="1"/>
</dbReference>
<keyword evidence="2" id="KW-0238">DNA-binding</keyword>
<protein>
    <submittedName>
        <fullName evidence="5">GntR family transcriptional regulator</fullName>
    </submittedName>
</protein>
<dbReference type="PROSITE" id="PS50949">
    <property type="entry name" value="HTH_GNTR"/>
    <property type="match status" value="1"/>
</dbReference>
<dbReference type="AlphaFoldDB" id="A0A5B2TGH2"/>
<comment type="caution">
    <text evidence="5">The sequence shown here is derived from an EMBL/GenBank/DDBJ whole genome shotgun (WGS) entry which is preliminary data.</text>
</comment>
<dbReference type="InterPro" id="IPR008920">
    <property type="entry name" value="TF_FadR/GntR_C"/>
</dbReference>
<sequence>MPMLLGQVPRENIASRIYRSVKTELMTGRLRPGETITLRSLTEELGVSQTPVREALLQLASEKVLTVSPGRSLSVPVLTEAQLTELRDIRLELECLATRRAVPGVDAAARRRLAAIHEGLAAARRAEDREGVLRGNLDFHFTLYAASGMPHLVAMIENLWVQTAAYLSFLYVPPFPSLPGPHPHSGVLEALEKNDAAAAVRHVRRDILDHGELLMASLRRGGLI</sequence>
<dbReference type="OrthoDB" id="9815654at2"/>
<gene>
    <name evidence="5" type="ORF">F0Q34_10105</name>
</gene>
<accession>A0A5B2TGH2</accession>
<evidence type="ECO:0000313" key="6">
    <source>
        <dbReference type="Proteomes" id="UP000322110"/>
    </source>
</evidence>
<dbReference type="Proteomes" id="UP000322110">
    <property type="component" value="Unassembled WGS sequence"/>
</dbReference>
<dbReference type="InterPro" id="IPR011711">
    <property type="entry name" value="GntR_C"/>
</dbReference>
<dbReference type="RefSeq" id="WP_149812076.1">
    <property type="nucleotide sequence ID" value="NZ_VUKA01000003.1"/>
</dbReference>
<evidence type="ECO:0000256" key="3">
    <source>
        <dbReference type="ARBA" id="ARBA00023163"/>
    </source>
</evidence>
<dbReference type="PANTHER" id="PTHR43537:SF39">
    <property type="entry name" value="HTH-TYPE TRANSCRIPTIONAL REGULATOR MCBR"/>
    <property type="match status" value="1"/>
</dbReference>
<dbReference type="SMART" id="SM00895">
    <property type="entry name" value="FCD"/>
    <property type="match status" value="1"/>
</dbReference>
<keyword evidence="1" id="KW-0805">Transcription regulation</keyword>
<dbReference type="GO" id="GO:0003677">
    <property type="term" value="F:DNA binding"/>
    <property type="evidence" value="ECO:0007669"/>
    <property type="project" value="UniProtKB-KW"/>
</dbReference>
<evidence type="ECO:0000256" key="1">
    <source>
        <dbReference type="ARBA" id="ARBA00023015"/>
    </source>
</evidence>
<evidence type="ECO:0000313" key="5">
    <source>
        <dbReference type="EMBL" id="KAA2213572.1"/>
    </source>
</evidence>
<feature type="domain" description="HTH gntR-type" evidence="4">
    <location>
        <begin position="11"/>
        <end position="78"/>
    </location>
</feature>
<dbReference type="Pfam" id="PF00392">
    <property type="entry name" value="GntR"/>
    <property type="match status" value="1"/>
</dbReference>
<dbReference type="Gene3D" id="1.20.120.530">
    <property type="entry name" value="GntR ligand-binding domain-like"/>
    <property type="match status" value="1"/>
</dbReference>
<dbReference type="SUPFAM" id="SSF46785">
    <property type="entry name" value="Winged helix' DNA-binding domain"/>
    <property type="match status" value="1"/>
</dbReference>
<dbReference type="Pfam" id="PF07729">
    <property type="entry name" value="FCD"/>
    <property type="match status" value="1"/>
</dbReference>
<organism evidence="5 6">
    <name type="scientific">Teichococcus oryzae</name>
    <dbReference type="NCBI Taxonomy" id="1608942"/>
    <lineage>
        <taxon>Bacteria</taxon>
        <taxon>Pseudomonadati</taxon>
        <taxon>Pseudomonadota</taxon>
        <taxon>Alphaproteobacteria</taxon>
        <taxon>Acetobacterales</taxon>
        <taxon>Roseomonadaceae</taxon>
        <taxon>Roseomonas</taxon>
    </lineage>
</organism>
<proteinExistence type="predicted"/>
<dbReference type="PANTHER" id="PTHR43537">
    <property type="entry name" value="TRANSCRIPTIONAL REGULATOR, GNTR FAMILY"/>
    <property type="match status" value="1"/>
</dbReference>
<dbReference type="SUPFAM" id="SSF48008">
    <property type="entry name" value="GntR ligand-binding domain-like"/>
    <property type="match status" value="1"/>
</dbReference>
<name>A0A5B2TGH2_9PROT</name>
<evidence type="ECO:0000259" key="4">
    <source>
        <dbReference type="PROSITE" id="PS50949"/>
    </source>
</evidence>
<keyword evidence="3" id="KW-0804">Transcription</keyword>
<dbReference type="InterPro" id="IPR036390">
    <property type="entry name" value="WH_DNA-bd_sf"/>
</dbReference>